<dbReference type="InterPro" id="IPR011600">
    <property type="entry name" value="Pept_C14_caspase"/>
</dbReference>
<dbReference type="Gene3D" id="3.40.50.1460">
    <property type="match status" value="1"/>
</dbReference>
<reference evidence="3 4" key="1">
    <citation type="submission" date="2017-12" db="EMBL/GenBank/DDBJ databases">
        <title>Comparative genomics of Botrytis spp.</title>
        <authorList>
            <person name="Valero-Jimenez C.A."/>
            <person name="Tapia P."/>
            <person name="Veloso J."/>
            <person name="Silva-Moreno E."/>
            <person name="Staats M."/>
            <person name="Valdes J.H."/>
            <person name="Van Kan J.A.L."/>
        </authorList>
    </citation>
    <scope>NUCLEOTIDE SEQUENCE [LARGE SCALE GENOMIC DNA]</scope>
    <source>
        <strain evidence="3 4">Bp0003</strain>
    </source>
</reference>
<dbReference type="GO" id="GO:0005737">
    <property type="term" value="C:cytoplasm"/>
    <property type="evidence" value="ECO:0007669"/>
    <property type="project" value="TreeGrafter"/>
</dbReference>
<dbReference type="PANTHER" id="PTHR48104">
    <property type="entry name" value="METACASPASE-4"/>
    <property type="match status" value="1"/>
</dbReference>
<name>A0A4Z1EXE5_9HELO</name>
<gene>
    <name evidence="3" type="ORF">BPAE_0591g00030</name>
</gene>
<dbReference type="Proteomes" id="UP000297910">
    <property type="component" value="Unassembled WGS sequence"/>
</dbReference>
<dbReference type="Pfam" id="PF00656">
    <property type="entry name" value="Peptidase_C14"/>
    <property type="match status" value="1"/>
</dbReference>
<accession>A0A4Z1EXE5</accession>
<evidence type="ECO:0000313" key="3">
    <source>
        <dbReference type="EMBL" id="TGO15143.1"/>
    </source>
</evidence>
<evidence type="ECO:0000259" key="2">
    <source>
        <dbReference type="Pfam" id="PF00656"/>
    </source>
</evidence>
<dbReference type="GO" id="GO:0004197">
    <property type="term" value="F:cysteine-type endopeptidase activity"/>
    <property type="evidence" value="ECO:0007669"/>
    <property type="project" value="InterPro"/>
</dbReference>
<keyword evidence="4" id="KW-1185">Reference proteome</keyword>
<comment type="caution">
    <text evidence="3">The sequence shown here is derived from an EMBL/GenBank/DDBJ whole genome shotgun (WGS) entry which is preliminary data.</text>
</comment>
<dbReference type="GO" id="GO:0006508">
    <property type="term" value="P:proteolysis"/>
    <property type="evidence" value="ECO:0007669"/>
    <property type="project" value="InterPro"/>
</dbReference>
<evidence type="ECO:0000313" key="4">
    <source>
        <dbReference type="Proteomes" id="UP000297910"/>
    </source>
</evidence>
<proteinExistence type="inferred from homology"/>
<evidence type="ECO:0000256" key="1">
    <source>
        <dbReference type="ARBA" id="ARBA00009005"/>
    </source>
</evidence>
<protein>
    <recommendedName>
        <fullName evidence="2">Peptidase C14 caspase domain-containing protein</fullName>
    </recommendedName>
</protein>
<dbReference type="PANTHER" id="PTHR48104:SF30">
    <property type="entry name" value="METACASPASE-1"/>
    <property type="match status" value="1"/>
</dbReference>
<dbReference type="EMBL" id="PQXI01000589">
    <property type="protein sequence ID" value="TGO15143.1"/>
    <property type="molecule type" value="Genomic_DNA"/>
</dbReference>
<feature type="domain" description="Peptidase C14 caspase" evidence="2">
    <location>
        <begin position="10"/>
        <end position="279"/>
    </location>
</feature>
<dbReference type="AlphaFoldDB" id="A0A4Z1EXE5"/>
<comment type="similarity">
    <text evidence="1">Belongs to the peptidase C14B family.</text>
</comment>
<organism evidence="3 4">
    <name type="scientific">Botrytis paeoniae</name>
    <dbReference type="NCBI Taxonomy" id="278948"/>
    <lineage>
        <taxon>Eukaryota</taxon>
        <taxon>Fungi</taxon>
        <taxon>Dikarya</taxon>
        <taxon>Ascomycota</taxon>
        <taxon>Pezizomycotina</taxon>
        <taxon>Leotiomycetes</taxon>
        <taxon>Helotiales</taxon>
        <taxon>Sclerotiniaceae</taxon>
        <taxon>Botrytis</taxon>
    </lineage>
</organism>
<dbReference type="InterPro" id="IPR050452">
    <property type="entry name" value="Metacaspase"/>
</dbReference>
<sequence length="659" mass="74323">MEEGKINPKNHAILIGINSYKIKPLNGCVRDVQEIKKYLDLLPDPVNTKMLIADESNPSRSFEDQKLWPTYDNVISSIKNISSSGQPGDFVYIHFSGHGTSINPSNKPSSASTGDSALVLLNEASDPPVRYLRGSELTQLLSDMVDKKLMVTLVLDCCQSGGVMRNDSSIRFLEYDPLIDAAYPSSYVQYLNPTYRHIVTSYDTLRNPNGYTIIAASGPHEEAQEYDFSKNGQHHGALSYFLLKAWKESGGPAVKQQLIYQYLSAKVRKTFPGQNPMCYGANNQGFFGGVLTEINQTSILVVRNPDKSTQLQAGHVHGICDGDQFSLYPFGDFNRESGEPIIAKVIHVRTLVSDLKLLNIASAQVRTGWFATPLTHLSLRKFPIRIQLSAPFSDDWETARKERQSLNIINMNQTLEQPTSFIVIQNNETENGYEIRDESSMIIQQPSTRYHKRGDPDHILDIIEHIARFKLVKNMVNEALADLTHPFNESFNIKLTNSIGKEFYPGCSQTGWFQPGCSHLECSVEVKDGDKLYLHVDNRRDHDLYIYIYSLGPFWNVENALGANHVVIQSSPRNNVARDWKKGLRIQAPDDIKHQERYQYEEIVKVFFTSQLTSFASLELPELGKPMRGGRPLTDRATGRDGPPENWAAVNFRFHVSSK</sequence>